<dbReference type="Proteomes" id="UP000735302">
    <property type="component" value="Unassembled WGS sequence"/>
</dbReference>
<reference evidence="1 2" key="1">
    <citation type="journal article" date="2021" name="Elife">
        <title>Chloroplast acquisition without the gene transfer in kleptoplastic sea slugs, Plakobranchus ocellatus.</title>
        <authorList>
            <person name="Maeda T."/>
            <person name="Takahashi S."/>
            <person name="Yoshida T."/>
            <person name="Shimamura S."/>
            <person name="Takaki Y."/>
            <person name="Nagai Y."/>
            <person name="Toyoda A."/>
            <person name="Suzuki Y."/>
            <person name="Arimoto A."/>
            <person name="Ishii H."/>
            <person name="Satoh N."/>
            <person name="Nishiyama T."/>
            <person name="Hasebe M."/>
            <person name="Maruyama T."/>
            <person name="Minagawa J."/>
            <person name="Obokata J."/>
            <person name="Shigenobu S."/>
        </authorList>
    </citation>
    <scope>NUCLEOTIDE SEQUENCE [LARGE SCALE GENOMIC DNA]</scope>
</reference>
<proteinExistence type="predicted"/>
<sequence>MTSTKSRETRRASQLRRMDIYGHQPRNGNWITNNYANKMEGTRKNLPTNSSLLKALVLNVQECFTLRYKELRSALIRRGVGIVLAQEMFLGGERVFPSWIRMLPLTILSDGEGIAVFVRKGHRATVQNLQTPSSSYFKRSRYDERKEIVDLELVPATQR</sequence>
<evidence type="ECO:0000313" key="2">
    <source>
        <dbReference type="Proteomes" id="UP000735302"/>
    </source>
</evidence>
<name>A0AAV3YMX1_9GAST</name>
<dbReference type="EMBL" id="BLXT01001295">
    <property type="protein sequence ID" value="GFN84358.1"/>
    <property type="molecule type" value="Genomic_DNA"/>
</dbReference>
<protein>
    <submittedName>
        <fullName evidence="1">Uncharacterized protein</fullName>
    </submittedName>
</protein>
<dbReference type="AlphaFoldDB" id="A0AAV3YMX1"/>
<comment type="caution">
    <text evidence="1">The sequence shown here is derived from an EMBL/GenBank/DDBJ whole genome shotgun (WGS) entry which is preliminary data.</text>
</comment>
<gene>
    <name evidence="1" type="ORF">PoB_001086400</name>
</gene>
<accession>A0AAV3YMX1</accession>
<evidence type="ECO:0000313" key="1">
    <source>
        <dbReference type="EMBL" id="GFN84358.1"/>
    </source>
</evidence>
<keyword evidence="2" id="KW-1185">Reference proteome</keyword>
<organism evidence="1 2">
    <name type="scientific">Plakobranchus ocellatus</name>
    <dbReference type="NCBI Taxonomy" id="259542"/>
    <lineage>
        <taxon>Eukaryota</taxon>
        <taxon>Metazoa</taxon>
        <taxon>Spiralia</taxon>
        <taxon>Lophotrochozoa</taxon>
        <taxon>Mollusca</taxon>
        <taxon>Gastropoda</taxon>
        <taxon>Heterobranchia</taxon>
        <taxon>Euthyneura</taxon>
        <taxon>Panpulmonata</taxon>
        <taxon>Sacoglossa</taxon>
        <taxon>Placobranchoidea</taxon>
        <taxon>Plakobranchidae</taxon>
        <taxon>Plakobranchus</taxon>
    </lineage>
</organism>